<protein>
    <submittedName>
        <fullName evidence="9">DAO domain-containing protein</fullName>
    </submittedName>
</protein>
<evidence type="ECO:0000259" key="7">
    <source>
        <dbReference type="Pfam" id="PF01266"/>
    </source>
</evidence>
<dbReference type="eggNOG" id="KOG3923">
    <property type="taxonomic scope" value="Eukaryota"/>
</dbReference>
<dbReference type="GO" id="GO:0003884">
    <property type="term" value="F:D-amino-acid oxidase activity"/>
    <property type="evidence" value="ECO:0007669"/>
    <property type="project" value="InterPro"/>
</dbReference>
<keyword evidence="5" id="KW-0274">FAD</keyword>
<comment type="cofactor">
    <cofactor evidence="1">
        <name>FAD</name>
        <dbReference type="ChEBI" id="CHEBI:57692"/>
    </cofactor>
</comment>
<dbReference type="GO" id="GO:0005782">
    <property type="term" value="C:peroxisomal matrix"/>
    <property type="evidence" value="ECO:0007669"/>
    <property type="project" value="UniProtKB-SubCell"/>
</dbReference>
<dbReference type="GO" id="GO:0071949">
    <property type="term" value="F:FAD binding"/>
    <property type="evidence" value="ECO:0007669"/>
    <property type="project" value="InterPro"/>
</dbReference>
<feature type="domain" description="FAD dependent oxidoreductase" evidence="7">
    <location>
        <begin position="2"/>
        <end position="166"/>
    </location>
</feature>
<name>A0A1I7USR5_9PELO</name>
<dbReference type="Gene3D" id="3.40.50.720">
    <property type="entry name" value="NAD(P)-binding Rossmann-like Domain"/>
    <property type="match status" value="2"/>
</dbReference>
<dbReference type="InterPro" id="IPR006076">
    <property type="entry name" value="FAD-dep_OxRdtase"/>
</dbReference>
<evidence type="ECO:0000256" key="6">
    <source>
        <dbReference type="ARBA" id="ARBA00023002"/>
    </source>
</evidence>
<dbReference type="Pfam" id="PF01266">
    <property type="entry name" value="DAO"/>
    <property type="match status" value="1"/>
</dbReference>
<dbReference type="AlphaFoldDB" id="A0A1I7USR5"/>
<dbReference type="PANTHER" id="PTHR11530:SF11">
    <property type="entry name" value="D-ASPARTATE OXIDASE"/>
    <property type="match status" value="1"/>
</dbReference>
<keyword evidence="4" id="KW-0285">Flavoprotein</keyword>
<sequence length="181" mass="21162">MTSDVAAGLIEPYLCDDDVDRIIKWTKATITRIQEYMAEGNPGAEEMSGYWMQSQKTIPKWLEVMRHVHFLSEDEMRVVAKRPEHRFGIFYTTLYLQPTTYIEWETKKFVENGGKLMKQRVENLQEVKSMGFDIIVNCSGLGSRELVGDREVFPTRGQIIKVECPKLKYFFIDDLYYALLK</sequence>
<dbReference type="Proteomes" id="UP000095282">
    <property type="component" value="Unplaced"/>
</dbReference>
<accession>A0A1I7USR5</accession>
<keyword evidence="8" id="KW-1185">Reference proteome</keyword>
<proteinExistence type="inferred from homology"/>
<dbReference type="SUPFAM" id="SSF51971">
    <property type="entry name" value="Nucleotide-binding domain"/>
    <property type="match status" value="1"/>
</dbReference>
<keyword evidence="6" id="KW-0560">Oxidoreductase</keyword>
<evidence type="ECO:0000256" key="3">
    <source>
        <dbReference type="ARBA" id="ARBA00006730"/>
    </source>
</evidence>
<evidence type="ECO:0000256" key="2">
    <source>
        <dbReference type="ARBA" id="ARBA00004253"/>
    </source>
</evidence>
<dbReference type="InterPro" id="IPR023209">
    <property type="entry name" value="DAO"/>
</dbReference>
<dbReference type="WBParaSite" id="Csp11.Scaffold630.g18973.t1">
    <property type="protein sequence ID" value="Csp11.Scaffold630.g18973.t1"/>
    <property type="gene ID" value="Csp11.Scaffold630.g18973"/>
</dbReference>
<organism evidence="8 9">
    <name type="scientific">Caenorhabditis tropicalis</name>
    <dbReference type="NCBI Taxonomy" id="1561998"/>
    <lineage>
        <taxon>Eukaryota</taxon>
        <taxon>Metazoa</taxon>
        <taxon>Ecdysozoa</taxon>
        <taxon>Nematoda</taxon>
        <taxon>Chromadorea</taxon>
        <taxon>Rhabditida</taxon>
        <taxon>Rhabditina</taxon>
        <taxon>Rhabditomorpha</taxon>
        <taxon>Rhabditoidea</taxon>
        <taxon>Rhabditidae</taxon>
        <taxon>Peloderinae</taxon>
        <taxon>Caenorhabditis</taxon>
    </lineage>
</organism>
<dbReference type="PANTHER" id="PTHR11530">
    <property type="entry name" value="D-AMINO ACID OXIDASE"/>
    <property type="match status" value="1"/>
</dbReference>
<dbReference type="GO" id="GO:0019478">
    <property type="term" value="P:D-amino acid catabolic process"/>
    <property type="evidence" value="ECO:0007669"/>
    <property type="project" value="TreeGrafter"/>
</dbReference>
<evidence type="ECO:0000313" key="9">
    <source>
        <dbReference type="WBParaSite" id="Csp11.Scaffold630.g18973.t1"/>
    </source>
</evidence>
<comment type="subcellular location">
    <subcellularLocation>
        <location evidence="2">Peroxisome matrix</location>
    </subcellularLocation>
</comment>
<evidence type="ECO:0000256" key="1">
    <source>
        <dbReference type="ARBA" id="ARBA00001974"/>
    </source>
</evidence>
<evidence type="ECO:0000256" key="4">
    <source>
        <dbReference type="ARBA" id="ARBA00022630"/>
    </source>
</evidence>
<reference evidence="9" key="1">
    <citation type="submission" date="2016-11" db="UniProtKB">
        <authorList>
            <consortium name="WormBaseParasite"/>
        </authorList>
    </citation>
    <scope>IDENTIFICATION</scope>
</reference>
<dbReference type="STRING" id="1561998.A0A1I7USR5"/>
<evidence type="ECO:0000256" key="5">
    <source>
        <dbReference type="ARBA" id="ARBA00022827"/>
    </source>
</evidence>
<comment type="similarity">
    <text evidence="3">Belongs to the DAMOX/DASOX family.</text>
</comment>
<evidence type="ECO:0000313" key="8">
    <source>
        <dbReference type="Proteomes" id="UP000095282"/>
    </source>
</evidence>